<dbReference type="EMBL" id="JACIEM010000005">
    <property type="protein sequence ID" value="MBB4004800.1"/>
    <property type="molecule type" value="Genomic_DNA"/>
</dbReference>
<feature type="transmembrane region" description="Helical" evidence="7">
    <location>
        <begin position="74"/>
        <end position="98"/>
    </location>
</feature>
<proteinExistence type="inferred from homology"/>
<evidence type="ECO:0000313" key="9">
    <source>
        <dbReference type="Proteomes" id="UP000588647"/>
    </source>
</evidence>
<sequence>MLSRKIAAGAVWLVASRLATRTLDLVAMLIVARLLLPAEFGLFALAASVLLVLNAVTDLSLSNAIIQMKDPDPAVYDAAFTLNVLRGILVAAALAAMSLPFAELYDDPRLQAILLALSAVPILKGLVSPRMAHLQRQLDFRPQFYLEAAGKVAAFLASVAVAYVTRSYWALVAGMIATPAISSIISYRLAPYRPRFGLQNWKPILGFSGWLTMSNAVNTLNWQADRLFIGGELGATTLGQYTVGSELASVPTNAPIMPIMQALYAGFAKLAHDVTRLREAYITSQCIVIALALPISVAVSVFAYPIIHLAIGPAWTPSAFVVQVLAPVLALQMLTAPAQSIAMSLGRTRSIFLRDTVSLMVRLPLIVVGMLVAGLPGVIWARVGSGLFIVILNLMLMKQLLGVSVTRQLLLPWRSFVSAVVMACVLVITGRSFGIMERVDLDRLPILVASCAFGALVYVVVHLSLWALTRPPQSAEKKLIDMATSLMRHRAVVEGQGK</sequence>
<keyword evidence="5 7" id="KW-1133">Transmembrane helix</keyword>
<evidence type="ECO:0000256" key="4">
    <source>
        <dbReference type="ARBA" id="ARBA00022692"/>
    </source>
</evidence>
<accession>A0A7W6MR73</accession>
<name>A0A7W6MR73_9HYPH</name>
<evidence type="ECO:0000256" key="6">
    <source>
        <dbReference type="ARBA" id="ARBA00023136"/>
    </source>
</evidence>
<feature type="transmembrane region" description="Helical" evidence="7">
    <location>
        <begin position="110"/>
        <end position="132"/>
    </location>
</feature>
<feature type="transmembrane region" description="Helical" evidence="7">
    <location>
        <begin position="359"/>
        <end position="380"/>
    </location>
</feature>
<keyword evidence="9" id="KW-1185">Reference proteome</keyword>
<evidence type="ECO:0000256" key="3">
    <source>
        <dbReference type="ARBA" id="ARBA00022475"/>
    </source>
</evidence>
<dbReference type="PANTHER" id="PTHR30250:SF10">
    <property type="entry name" value="LIPOPOLYSACCHARIDE BIOSYNTHESIS PROTEIN WZXC"/>
    <property type="match status" value="1"/>
</dbReference>
<evidence type="ECO:0000256" key="1">
    <source>
        <dbReference type="ARBA" id="ARBA00004651"/>
    </source>
</evidence>
<feature type="transmembrane region" description="Helical" evidence="7">
    <location>
        <begin position="416"/>
        <end position="434"/>
    </location>
</feature>
<feature type="transmembrane region" description="Helical" evidence="7">
    <location>
        <begin position="386"/>
        <end position="404"/>
    </location>
</feature>
<feature type="transmembrane region" description="Helical" evidence="7">
    <location>
        <begin position="319"/>
        <end position="338"/>
    </location>
</feature>
<evidence type="ECO:0000313" key="8">
    <source>
        <dbReference type="EMBL" id="MBB4004800.1"/>
    </source>
</evidence>
<gene>
    <name evidence="8" type="ORF">GGR03_003895</name>
</gene>
<feature type="transmembrane region" description="Helical" evidence="7">
    <location>
        <begin position="144"/>
        <end position="163"/>
    </location>
</feature>
<dbReference type="AlphaFoldDB" id="A0A7W6MR73"/>
<feature type="transmembrane region" description="Helical" evidence="7">
    <location>
        <begin position="169"/>
        <end position="190"/>
    </location>
</feature>
<evidence type="ECO:0000256" key="2">
    <source>
        <dbReference type="ARBA" id="ARBA00007430"/>
    </source>
</evidence>
<dbReference type="InterPro" id="IPR050833">
    <property type="entry name" value="Poly_Biosynth_Transport"/>
</dbReference>
<evidence type="ECO:0000256" key="7">
    <source>
        <dbReference type="SAM" id="Phobius"/>
    </source>
</evidence>
<organism evidence="8 9">
    <name type="scientific">Aurantimonas endophytica</name>
    <dbReference type="NCBI Taxonomy" id="1522175"/>
    <lineage>
        <taxon>Bacteria</taxon>
        <taxon>Pseudomonadati</taxon>
        <taxon>Pseudomonadota</taxon>
        <taxon>Alphaproteobacteria</taxon>
        <taxon>Hyphomicrobiales</taxon>
        <taxon>Aurantimonadaceae</taxon>
        <taxon>Aurantimonas</taxon>
    </lineage>
</organism>
<dbReference type="Pfam" id="PF13440">
    <property type="entry name" value="Polysacc_synt_3"/>
    <property type="match status" value="1"/>
</dbReference>
<feature type="transmembrane region" description="Helical" evidence="7">
    <location>
        <begin position="446"/>
        <end position="468"/>
    </location>
</feature>
<dbReference type="Proteomes" id="UP000588647">
    <property type="component" value="Unassembled WGS sequence"/>
</dbReference>
<keyword evidence="6 7" id="KW-0472">Membrane</keyword>
<evidence type="ECO:0000256" key="5">
    <source>
        <dbReference type="ARBA" id="ARBA00022989"/>
    </source>
</evidence>
<feature type="transmembrane region" description="Helical" evidence="7">
    <location>
        <begin position="29"/>
        <end position="53"/>
    </location>
</feature>
<comment type="subcellular location">
    <subcellularLocation>
        <location evidence="1">Cell membrane</location>
        <topology evidence="1">Multi-pass membrane protein</topology>
    </subcellularLocation>
</comment>
<protein>
    <submittedName>
        <fullName evidence="8">PST family polysaccharide transporter</fullName>
    </submittedName>
</protein>
<comment type="caution">
    <text evidence="8">The sequence shown here is derived from an EMBL/GenBank/DDBJ whole genome shotgun (WGS) entry which is preliminary data.</text>
</comment>
<dbReference type="RefSeq" id="WP_183210370.1">
    <property type="nucleotide sequence ID" value="NZ_JAAAMM010000005.1"/>
</dbReference>
<dbReference type="GO" id="GO:0005886">
    <property type="term" value="C:plasma membrane"/>
    <property type="evidence" value="ECO:0007669"/>
    <property type="project" value="UniProtKB-SubCell"/>
</dbReference>
<feature type="transmembrane region" description="Helical" evidence="7">
    <location>
        <begin position="286"/>
        <end position="307"/>
    </location>
</feature>
<reference evidence="8 9" key="1">
    <citation type="submission" date="2020-08" db="EMBL/GenBank/DDBJ databases">
        <title>Genomic Encyclopedia of Type Strains, Phase IV (KMG-IV): sequencing the most valuable type-strain genomes for metagenomic binning, comparative biology and taxonomic classification.</title>
        <authorList>
            <person name="Goeker M."/>
        </authorList>
    </citation>
    <scope>NUCLEOTIDE SEQUENCE [LARGE SCALE GENOMIC DNA]</scope>
    <source>
        <strain evidence="8 9">DSM 103570</strain>
    </source>
</reference>
<dbReference type="PANTHER" id="PTHR30250">
    <property type="entry name" value="PST FAMILY PREDICTED COLANIC ACID TRANSPORTER"/>
    <property type="match status" value="1"/>
</dbReference>
<dbReference type="CDD" id="cd13127">
    <property type="entry name" value="MATE_tuaB_like"/>
    <property type="match status" value="1"/>
</dbReference>
<keyword evidence="4 7" id="KW-0812">Transmembrane</keyword>
<keyword evidence="3" id="KW-1003">Cell membrane</keyword>
<comment type="similarity">
    <text evidence="2">Belongs to the polysaccharide synthase family.</text>
</comment>